<proteinExistence type="predicted"/>
<feature type="compositionally biased region" description="Gly residues" evidence="1">
    <location>
        <begin position="698"/>
        <end position="708"/>
    </location>
</feature>
<gene>
    <name evidence="2" type="ORF">AQJ54_09885</name>
</gene>
<feature type="compositionally biased region" description="Low complexity" evidence="1">
    <location>
        <begin position="536"/>
        <end position="547"/>
    </location>
</feature>
<feature type="compositionally biased region" description="Acidic residues" evidence="1">
    <location>
        <begin position="851"/>
        <end position="860"/>
    </location>
</feature>
<dbReference type="NCBIfam" id="NF038047">
    <property type="entry name" value="not_Tcp10"/>
    <property type="match status" value="1"/>
</dbReference>
<sequence length="872" mass="90528">MPYDQDDYWGQAVTLFTGYPMPSRATLFDKLKSKEGIPLFRMDIRSESMRKLSDADYTAISGWHVASGDDYILTFVGTSGGKDGSGHKSDDFNLYKAHIVFIGVFLDGNGRARLLDAGETFSGTPFTGHYGDQWDNTTLGQYVSGAKAALDALAADSAHSTAGFSFNGASVADKDAVKLKSFEQTAQSFDRAKKFFADQAVVLKQWEDSLGGDDSAWQGQAAGVFRDLVHQLRKNYDAYVEQMGGATYTAQNTSLDYYTPRSPYSDALIKAQKDLWRQTLVLRTAWIAWANTGRHDPHRGLLEILDELTAWVLANNVHQVGTRQVQGSPRYEATSAFKQSHPVYGNLNDVNNWKKVGEAAVQRWTTYIESQLIPFAKQAMSDLNNAWIAAIDPLEEPLDAKDTSSLTDQFEHHQNGDDEGNGSTDDFRRSLDDALNNLNTGINNSISGLGDNLSGVGDGLNGLGDSLTGLGDNLGTGLNDLTTGLGAGLNGLTSNLGAGLGNLSDLNTGLTSNLGDGLNLGSGLGTGLTNPGGGTTTLNPDGTLTTTYPDGSVSIFDPSTGKVTTTTKDGKSTTTDLDAGDSVTNPDGSVTTLNPDGTLTTKYPDGTVTTVDPATGVATTTDPDGHVTTTDLGSGLSGLGDPGHGLDLGDLDDFDHLSDSLGSLNSNLSGLSHSLGTGSGTPLTSGLTGLDGLGSLSGPGSLGGGTTGSNGLLGPSFEGYDDSPYTSGALGAPTGTSAGSAESGAANGMPMMPMGGMGGAPGAAGGQSGTGERVRNVLTEPGAGGPLGGRSRRTGRNRSTEDDEAEGTTTGRARVSTSSTGSPFAPQSDAGRRDGRRTESSGAEERASWLADEEDEDVWGADEGGAPSVIGR</sequence>
<feature type="compositionally biased region" description="Low complexity" evidence="1">
    <location>
        <begin position="726"/>
        <end position="754"/>
    </location>
</feature>
<feature type="compositionally biased region" description="Polar residues" evidence="1">
    <location>
        <begin position="582"/>
        <end position="612"/>
    </location>
</feature>
<comment type="caution">
    <text evidence="2">The sequence shown here is derived from an EMBL/GenBank/DDBJ whole genome shotgun (WGS) entry which is preliminary data.</text>
</comment>
<feature type="compositionally biased region" description="Low complexity" evidence="1">
    <location>
        <begin position="559"/>
        <end position="576"/>
    </location>
</feature>
<feature type="compositionally biased region" description="Gly residues" evidence="1">
    <location>
        <begin position="755"/>
        <end position="769"/>
    </location>
</feature>
<dbReference type="SUPFAM" id="SSF50974">
    <property type="entry name" value="Nitrous oxide reductase, N-terminal domain"/>
    <property type="match status" value="1"/>
</dbReference>
<keyword evidence="3" id="KW-1185">Reference proteome</keyword>
<protein>
    <submittedName>
        <fullName evidence="2">Uncharacterized protein</fullName>
    </submittedName>
</protein>
<organism evidence="2 3">
    <name type="scientific">Streptomyces griseorubiginosus</name>
    <dbReference type="NCBI Taxonomy" id="67304"/>
    <lineage>
        <taxon>Bacteria</taxon>
        <taxon>Bacillati</taxon>
        <taxon>Actinomycetota</taxon>
        <taxon>Actinomycetes</taxon>
        <taxon>Kitasatosporales</taxon>
        <taxon>Streptomycetaceae</taxon>
        <taxon>Streptomyces</taxon>
    </lineage>
</organism>
<evidence type="ECO:0000313" key="3">
    <source>
        <dbReference type="Proteomes" id="UP000054375"/>
    </source>
</evidence>
<evidence type="ECO:0000313" key="2">
    <source>
        <dbReference type="EMBL" id="KUN68254.1"/>
    </source>
</evidence>
<feature type="compositionally biased region" description="Low complexity" evidence="1">
    <location>
        <begin position="619"/>
        <end position="634"/>
    </location>
</feature>
<dbReference type="RefSeq" id="WP_062236075.1">
    <property type="nucleotide sequence ID" value="NZ_JBIBHB010000001.1"/>
</dbReference>
<dbReference type="Gene3D" id="2.60.450.20">
    <property type="match status" value="1"/>
</dbReference>
<dbReference type="InterPro" id="IPR011045">
    <property type="entry name" value="N2O_reductase_N"/>
</dbReference>
<evidence type="ECO:0000256" key="1">
    <source>
        <dbReference type="SAM" id="MobiDB-lite"/>
    </source>
</evidence>
<dbReference type="EMBL" id="LMWV01000006">
    <property type="protein sequence ID" value="KUN68254.1"/>
    <property type="molecule type" value="Genomic_DNA"/>
</dbReference>
<name>A0A101S683_9ACTN</name>
<feature type="compositionally biased region" description="Basic and acidic residues" evidence="1">
    <location>
        <begin position="830"/>
        <end position="847"/>
    </location>
</feature>
<dbReference type="Proteomes" id="UP000054375">
    <property type="component" value="Unassembled WGS sequence"/>
</dbReference>
<dbReference type="AlphaFoldDB" id="A0A101S683"/>
<feature type="region of interest" description="Disordered" evidence="1">
    <location>
        <begin position="698"/>
        <end position="872"/>
    </location>
</feature>
<dbReference type="InterPro" id="IPR047002">
    <property type="entry name" value="Tcp10_C_sf"/>
</dbReference>
<reference evidence="2 3" key="1">
    <citation type="submission" date="2015-10" db="EMBL/GenBank/DDBJ databases">
        <title>Draft genome sequence of Streptomyces griseorubiginosus DSM 40469, type strain for the species Streptomyces griseorubiginosus.</title>
        <authorList>
            <person name="Ruckert C."/>
            <person name="Winkler A."/>
            <person name="Kalinowski J."/>
            <person name="Kampfer P."/>
            <person name="Glaeser S."/>
        </authorList>
    </citation>
    <scope>NUCLEOTIDE SEQUENCE [LARGE SCALE GENOMIC DNA]</scope>
    <source>
        <strain evidence="2 3">DSM 40469</strain>
    </source>
</reference>
<feature type="region of interest" description="Disordered" evidence="1">
    <location>
        <begin position="399"/>
        <end position="429"/>
    </location>
</feature>
<feature type="region of interest" description="Disordered" evidence="1">
    <location>
        <begin position="531"/>
        <end position="638"/>
    </location>
</feature>
<accession>A0A101S683</accession>